<organism evidence="1 2">
    <name type="scientific">Coniosporium uncinatum</name>
    <dbReference type="NCBI Taxonomy" id="93489"/>
    <lineage>
        <taxon>Eukaryota</taxon>
        <taxon>Fungi</taxon>
        <taxon>Dikarya</taxon>
        <taxon>Ascomycota</taxon>
        <taxon>Pezizomycotina</taxon>
        <taxon>Dothideomycetes</taxon>
        <taxon>Dothideomycetes incertae sedis</taxon>
        <taxon>Coniosporium</taxon>
    </lineage>
</organism>
<accession>A0ACC3DZE3</accession>
<comment type="caution">
    <text evidence="1">The sequence shown here is derived from an EMBL/GenBank/DDBJ whole genome shotgun (WGS) entry which is preliminary data.</text>
</comment>
<reference evidence="1" key="1">
    <citation type="submission" date="2024-09" db="EMBL/GenBank/DDBJ databases">
        <title>Black Yeasts Isolated from many extreme environments.</title>
        <authorList>
            <person name="Coleine C."/>
            <person name="Stajich J.E."/>
            <person name="Selbmann L."/>
        </authorList>
    </citation>
    <scope>NUCLEOTIDE SEQUENCE</scope>
    <source>
        <strain evidence="1">CCFEE 5737</strain>
    </source>
</reference>
<gene>
    <name evidence="1" type="ORF">LTS18_007222</name>
</gene>
<protein>
    <submittedName>
        <fullName evidence="1">Uncharacterized protein</fullName>
    </submittedName>
</protein>
<name>A0ACC3DZE3_9PEZI</name>
<keyword evidence="2" id="KW-1185">Reference proteome</keyword>
<evidence type="ECO:0000313" key="2">
    <source>
        <dbReference type="Proteomes" id="UP001186974"/>
    </source>
</evidence>
<dbReference type="EMBL" id="JAWDJW010000018">
    <property type="protein sequence ID" value="KAK3082037.1"/>
    <property type="molecule type" value="Genomic_DNA"/>
</dbReference>
<dbReference type="Proteomes" id="UP001186974">
    <property type="component" value="Unassembled WGS sequence"/>
</dbReference>
<sequence>METSSQLDLASVPPLSSTSVSARSRSSSPTRRLNPRQYRASALKRASIIIEAELPEEVDVSVQRVLGVATSDGERLGRIAARLQQRARDYVREQVDEAEWVKGLNAVIEDIDAADIKCHNGREFMQEVLPTVRQPQPIETLLKRFRDGAPVPANLGMRLPDTTATSSQMTLRRPRPDICVGLSPRSHPLWHQVQDKLDEFQANEILFSDPSGSQSGLYFPFFFVEAKSGISGGTLHEAQNQAAVAAAAALRVIHTLATLATPPDVEADPATAPSAGTFPALLRLRSPLVFSITSEGPVHELWAHFMDLDSGEYHMAFLDCHRTTTPHGALALTTCLANILGWGGAYIHSKRVLHCDLRHDNFLLDANLDLKLADFQGQYFSTDSEILLDGLSLESTKAYLPHKPADHASIRTDLCALGSAIYFIMMGHEVFSDLDNSKDEDEIERRFRVGEFPTDPHVCATIVEECCKQLYSSAQQVLADLETVRDAIARGETLNSVAKYVDPVLDKDYLAPATSWLSGLCDERQVPRVPPPHRQLIGFG</sequence>
<evidence type="ECO:0000313" key="1">
    <source>
        <dbReference type="EMBL" id="KAK3082037.1"/>
    </source>
</evidence>
<proteinExistence type="predicted"/>